<dbReference type="GeneID" id="5892534"/>
<evidence type="ECO:0000256" key="7">
    <source>
        <dbReference type="ARBA" id="ARBA00023212"/>
    </source>
</evidence>
<dbReference type="AlphaFoldDB" id="A9V3R1"/>
<proteinExistence type="inferred from homology"/>
<evidence type="ECO:0000256" key="5">
    <source>
        <dbReference type="ARBA" id="ARBA00022737"/>
    </source>
</evidence>
<feature type="coiled-coil region" evidence="11">
    <location>
        <begin position="380"/>
        <end position="414"/>
    </location>
</feature>
<evidence type="ECO:0000313" key="14">
    <source>
        <dbReference type="Proteomes" id="UP000001357"/>
    </source>
</evidence>
<dbReference type="Proteomes" id="UP000001357">
    <property type="component" value="Unassembled WGS sequence"/>
</dbReference>
<gene>
    <name evidence="13" type="ORF">MONBRDRAFT_37735</name>
</gene>
<feature type="region of interest" description="Disordered" evidence="12">
    <location>
        <begin position="1"/>
        <end position="247"/>
    </location>
</feature>
<comment type="subcellular location">
    <subcellularLocation>
        <location evidence="1">Cytoplasm</location>
        <location evidence="1">Cytoskeleton</location>
        <location evidence="1">Microtubule organizing center</location>
        <location evidence="1">Centrosome</location>
        <location evidence="1">Centriole</location>
    </subcellularLocation>
</comment>
<keyword evidence="6 11" id="KW-0175">Coiled coil</keyword>
<keyword evidence="5" id="KW-0677">Repeat</keyword>
<evidence type="ECO:0000256" key="3">
    <source>
        <dbReference type="ARBA" id="ARBA00014910"/>
    </source>
</evidence>
<feature type="compositionally biased region" description="Acidic residues" evidence="12">
    <location>
        <begin position="163"/>
        <end position="185"/>
    </location>
</feature>
<keyword evidence="8" id="KW-0131">Cell cycle</keyword>
<keyword evidence="14" id="KW-1185">Reference proteome</keyword>
<evidence type="ECO:0000256" key="10">
    <source>
        <dbReference type="ARBA" id="ARBA00049959"/>
    </source>
</evidence>
<dbReference type="InterPro" id="IPR033351">
    <property type="entry name" value="POC5"/>
</dbReference>
<evidence type="ECO:0000256" key="8">
    <source>
        <dbReference type="ARBA" id="ARBA00023306"/>
    </source>
</evidence>
<evidence type="ECO:0000256" key="12">
    <source>
        <dbReference type="SAM" id="MobiDB-lite"/>
    </source>
</evidence>
<name>A9V3R1_MONBE</name>
<dbReference type="KEGG" id="mbr:MONBRDRAFT_37735"/>
<reference evidence="13 14" key="1">
    <citation type="journal article" date="2008" name="Nature">
        <title>The genome of the choanoflagellate Monosiga brevicollis and the origin of metazoans.</title>
        <authorList>
            <consortium name="JGI Sequencing"/>
            <person name="King N."/>
            <person name="Westbrook M.J."/>
            <person name="Young S.L."/>
            <person name="Kuo A."/>
            <person name="Abedin M."/>
            <person name="Chapman J."/>
            <person name="Fairclough S."/>
            <person name="Hellsten U."/>
            <person name="Isogai Y."/>
            <person name="Letunic I."/>
            <person name="Marr M."/>
            <person name="Pincus D."/>
            <person name="Putnam N."/>
            <person name="Rokas A."/>
            <person name="Wright K.J."/>
            <person name="Zuzow R."/>
            <person name="Dirks W."/>
            <person name="Good M."/>
            <person name="Goodstein D."/>
            <person name="Lemons D."/>
            <person name="Li W."/>
            <person name="Lyons J.B."/>
            <person name="Morris A."/>
            <person name="Nichols S."/>
            <person name="Richter D.J."/>
            <person name="Salamov A."/>
            <person name="Bork P."/>
            <person name="Lim W.A."/>
            <person name="Manning G."/>
            <person name="Miller W.T."/>
            <person name="McGinnis W."/>
            <person name="Shapiro H."/>
            <person name="Tjian R."/>
            <person name="Grigoriev I.V."/>
            <person name="Rokhsar D."/>
        </authorList>
    </citation>
    <scope>NUCLEOTIDE SEQUENCE [LARGE SCALE GENOMIC DNA]</scope>
    <source>
        <strain evidence="14">MX1 / ATCC 50154</strain>
    </source>
</reference>
<feature type="compositionally biased region" description="Polar residues" evidence="12">
    <location>
        <begin position="214"/>
        <end position="238"/>
    </location>
</feature>
<dbReference type="EMBL" id="CH991557">
    <property type="protein sequence ID" value="EDQ87749.1"/>
    <property type="molecule type" value="Genomic_DNA"/>
</dbReference>
<evidence type="ECO:0000313" key="13">
    <source>
        <dbReference type="EMBL" id="EDQ87749.1"/>
    </source>
</evidence>
<comment type="similarity">
    <text evidence="2">Belongs to the POC5 family.</text>
</comment>
<dbReference type="PANTHER" id="PTHR28618">
    <property type="entry name" value="CENTROSOMAL PROTEIN POC5"/>
    <property type="match status" value="1"/>
</dbReference>
<accession>A9V3R1</accession>
<keyword evidence="4" id="KW-0963">Cytoplasm</keyword>
<dbReference type="RefSeq" id="XP_001747282.1">
    <property type="nucleotide sequence ID" value="XM_001747230.1"/>
</dbReference>
<keyword evidence="7" id="KW-0206">Cytoskeleton</keyword>
<evidence type="ECO:0000256" key="1">
    <source>
        <dbReference type="ARBA" id="ARBA00004114"/>
    </source>
</evidence>
<dbReference type="GO" id="GO:0005814">
    <property type="term" value="C:centriole"/>
    <property type="evidence" value="ECO:0007669"/>
    <property type="project" value="UniProtKB-SubCell"/>
</dbReference>
<dbReference type="PANTHER" id="PTHR28618:SF1">
    <property type="entry name" value="CENTROSOMAL PROTEIN POC5"/>
    <property type="match status" value="1"/>
</dbReference>
<evidence type="ECO:0000256" key="2">
    <source>
        <dbReference type="ARBA" id="ARBA00010411"/>
    </source>
</evidence>
<evidence type="ECO:0000256" key="11">
    <source>
        <dbReference type="SAM" id="Coils"/>
    </source>
</evidence>
<dbReference type="STRING" id="81824.A9V3R1"/>
<organism evidence="13 14">
    <name type="scientific">Monosiga brevicollis</name>
    <name type="common">Choanoflagellate</name>
    <dbReference type="NCBI Taxonomy" id="81824"/>
    <lineage>
        <taxon>Eukaryota</taxon>
        <taxon>Choanoflagellata</taxon>
        <taxon>Craspedida</taxon>
        <taxon>Salpingoecidae</taxon>
        <taxon>Monosiga</taxon>
    </lineage>
</organism>
<evidence type="ECO:0000256" key="6">
    <source>
        <dbReference type="ARBA" id="ARBA00023054"/>
    </source>
</evidence>
<feature type="compositionally biased region" description="Low complexity" evidence="12">
    <location>
        <begin position="41"/>
        <end position="76"/>
    </location>
</feature>
<evidence type="ECO:0000256" key="4">
    <source>
        <dbReference type="ARBA" id="ARBA00022490"/>
    </source>
</evidence>
<sequence>MASHTMPALWEADASRGSTPAPSQPPTDEDYQQVLEYALMTPRSSSRSTRGPIRGPHSAPRQPTAAPAPQTVAPARESFGMPANPVLGMEVTYSPPDGPASRRAHDGRRRSSVADMIRDLTQENWDAQATSDGVPDANTTSDNAMFDHATNHPDGQDVFDQSLIEEEGSEADQEGSEAYDNEEEMESHVTAEQAAPRQPSGPSNDFWRVPEHGTASTNMRSATRAYQQGSSARSSATVTVPARAHASRLEQELPPVTFASADIAHNMDTMCASVKQMVLQFSQTYNENMQGKEAVIESLTQALEKEQERRSLQHNMVQWKLQLSERKREHFTSVLARRHHARTEMIKAFRGWRSVIENKYRDRIDRACQARAEEVCMQLRQHYEARLHERRVELEALHQELQVAEMRNAAFQQDVKKAFMRGW</sequence>
<feature type="compositionally biased region" description="Polar residues" evidence="12">
    <location>
        <begin position="122"/>
        <end position="143"/>
    </location>
</feature>
<dbReference type="InParanoid" id="A9V3R1"/>
<evidence type="ECO:0000256" key="9">
    <source>
        <dbReference type="ARBA" id="ARBA00031694"/>
    </source>
</evidence>
<comment type="function">
    <text evidence="10">Essential for the assembly of the distal half of centrioles, required for centriole elongation. Acts as a negative regulator of centriole elongation.</text>
</comment>
<protein>
    <recommendedName>
        <fullName evidence="3">Centrosomal protein POC5</fullName>
    </recommendedName>
    <alternativeName>
        <fullName evidence="9">Protein of centriole 5</fullName>
    </alternativeName>
</protein>